<reference evidence="3" key="1">
    <citation type="submission" date="2020-05" db="EMBL/GenBank/DDBJ databases">
        <title>Evolutionary and genomic comparisons of hybrid uninucleate and nonhybrid Rhizoctonia fungi.</title>
        <authorList>
            <person name="Li C."/>
            <person name="Chen X."/>
        </authorList>
    </citation>
    <scope>NUCLEOTIDE SEQUENCE</scope>
    <source>
        <strain evidence="3">AG-1 IA</strain>
    </source>
</reference>
<dbReference type="PANTHER" id="PTHR47978">
    <property type="match status" value="1"/>
</dbReference>
<dbReference type="InterPro" id="IPR001806">
    <property type="entry name" value="Small_GTPase"/>
</dbReference>
<organism evidence="3 4">
    <name type="scientific">Rhizoctonia solani</name>
    <dbReference type="NCBI Taxonomy" id="456999"/>
    <lineage>
        <taxon>Eukaryota</taxon>
        <taxon>Fungi</taxon>
        <taxon>Dikarya</taxon>
        <taxon>Basidiomycota</taxon>
        <taxon>Agaricomycotina</taxon>
        <taxon>Agaricomycetes</taxon>
        <taxon>Cantharellales</taxon>
        <taxon>Ceratobasidiaceae</taxon>
        <taxon>Rhizoctonia</taxon>
    </lineage>
</organism>
<dbReference type="NCBIfam" id="TIGR00231">
    <property type="entry name" value="small_GTP"/>
    <property type="match status" value="1"/>
</dbReference>
<dbReference type="PROSITE" id="PS51419">
    <property type="entry name" value="RAB"/>
    <property type="match status" value="1"/>
</dbReference>
<dbReference type="SUPFAM" id="SSF52540">
    <property type="entry name" value="P-loop containing nucleoside triphosphate hydrolases"/>
    <property type="match status" value="1"/>
</dbReference>
<dbReference type="InterPro" id="IPR005225">
    <property type="entry name" value="Small_GTP-bd"/>
</dbReference>
<gene>
    <name evidence="3" type="ORF">RhiXN_00214</name>
</gene>
<evidence type="ECO:0000313" key="3">
    <source>
        <dbReference type="EMBL" id="QRW18808.1"/>
    </source>
</evidence>
<evidence type="ECO:0000313" key="4">
    <source>
        <dbReference type="Proteomes" id="UP000650533"/>
    </source>
</evidence>
<dbReference type="Proteomes" id="UP000650533">
    <property type="component" value="Chromosome 4"/>
</dbReference>
<dbReference type="Pfam" id="PF00071">
    <property type="entry name" value="Ras"/>
    <property type="match status" value="1"/>
</dbReference>
<dbReference type="AlphaFoldDB" id="A0A8H8SW44"/>
<evidence type="ECO:0000256" key="2">
    <source>
        <dbReference type="SAM" id="MobiDB-lite"/>
    </source>
</evidence>
<name>A0A8H8SW44_9AGAM</name>
<dbReference type="GO" id="GO:0005525">
    <property type="term" value="F:GTP binding"/>
    <property type="evidence" value="ECO:0007669"/>
    <property type="project" value="InterPro"/>
</dbReference>
<dbReference type="SMART" id="SM00174">
    <property type="entry name" value="RHO"/>
    <property type="match status" value="1"/>
</dbReference>
<dbReference type="SMART" id="SM00173">
    <property type="entry name" value="RAS"/>
    <property type="match status" value="1"/>
</dbReference>
<proteinExistence type="predicted"/>
<dbReference type="SMART" id="SM00176">
    <property type="entry name" value="RAN"/>
    <property type="match status" value="1"/>
</dbReference>
<dbReference type="EMBL" id="CP059661">
    <property type="protein sequence ID" value="QRW18808.1"/>
    <property type="molecule type" value="Genomic_DNA"/>
</dbReference>
<dbReference type="Gene3D" id="3.40.50.300">
    <property type="entry name" value="P-loop containing nucleotide triphosphate hydrolases"/>
    <property type="match status" value="1"/>
</dbReference>
<dbReference type="GeneID" id="67022496"/>
<feature type="compositionally biased region" description="Low complexity" evidence="2">
    <location>
        <begin position="239"/>
        <end position="253"/>
    </location>
</feature>
<dbReference type="RefSeq" id="XP_043179045.1">
    <property type="nucleotide sequence ID" value="XM_043320033.1"/>
</dbReference>
<evidence type="ECO:0000256" key="1">
    <source>
        <dbReference type="ARBA" id="ARBA00022741"/>
    </source>
</evidence>
<feature type="region of interest" description="Disordered" evidence="2">
    <location>
        <begin position="234"/>
        <end position="300"/>
    </location>
</feature>
<dbReference type="GO" id="GO:0003924">
    <property type="term" value="F:GTPase activity"/>
    <property type="evidence" value="ECO:0007669"/>
    <property type="project" value="InterPro"/>
</dbReference>
<dbReference type="PROSITE" id="PS51421">
    <property type="entry name" value="RAS"/>
    <property type="match status" value="1"/>
</dbReference>
<dbReference type="PRINTS" id="PR00449">
    <property type="entry name" value="RASTRNSFRMNG"/>
</dbReference>
<dbReference type="PROSITE" id="PS51420">
    <property type="entry name" value="RHO"/>
    <property type="match status" value="1"/>
</dbReference>
<dbReference type="CDD" id="cd00154">
    <property type="entry name" value="Rab"/>
    <property type="match status" value="1"/>
</dbReference>
<dbReference type="SMART" id="SM00175">
    <property type="entry name" value="RAB"/>
    <property type="match status" value="1"/>
</dbReference>
<dbReference type="KEGG" id="rsx:RhiXN_00214"/>
<protein>
    <submittedName>
        <fullName evidence="3">Ras-like GTP-binding protein RYL2</fullName>
    </submittedName>
</protein>
<keyword evidence="1" id="KW-0547">Nucleotide-binding</keyword>
<sequence length="503" mass="54871">MNDMYDTCPPVRPSIRSSHTRVSLTNSQPSLDAKVVVMGSAGVGKTSLVTRYVEGRFGQTTTTTGAFFYSKKAIVDGTKVRLQIWDTAGQERFRSMAPMYYRGASAAILVYDITSASSFEDVKLWIDELKRNCDPDLLIYIVGAKADLAAQGQRVVTSDRARLALHTWFPPPPPPISYSAATTAPGTPKTEGVYDSYIRPRLTSLTSSRSVPFGFGSVSLSTLAGVTTGRLPSPMAEVSSGASATSASSSGAPPRRRPGHVYSRSFAGRLEDEGYGGEETSWSGEERGREKRRTRSGGRDLEIAEFARGMPSWSTRRGRSTDDVVVEDDETEEEESWGLGKGMQLREVSAKDDRGIQNLFDVIIKEIIKRKDVLERDRIAKERDSIVLNPSWNRVAEEEEAATLRKSGGSCCAVGGRRVATVDVGARPREVGEPSDDEFYLDGGNRQCEAELWDSEVYHLGSTYDGNGSALEIMARRNSITPAACQLTHLISGSGDRAHVIGR</sequence>
<accession>A0A8H8SW44</accession>
<dbReference type="InterPro" id="IPR027417">
    <property type="entry name" value="P-loop_NTPase"/>
</dbReference>
<dbReference type="FunFam" id="3.40.50.300:FF:000808">
    <property type="entry name" value="Small GTP-binding protein, putative"/>
    <property type="match status" value="1"/>
</dbReference>